<gene>
    <name evidence="1" type="ORF">FNC33_07075</name>
</gene>
<evidence type="ECO:0000313" key="2">
    <source>
        <dbReference type="Proteomes" id="UP000469081"/>
    </source>
</evidence>
<evidence type="ECO:0000313" key="1">
    <source>
        <dbReference type="EMBL" id="MWZ40297.1"/>
    </source>
</evidence>
<proteinExistence type="predicted"/>
<organism evidence="1 2">
    <name type="scientific">Francisella tularensis</name>
    <dbReference type="NCBI Taxonomy" id="263"/>
    <lineage>
        <taxon>Bacteria</taxon>
        <taxon>Pseudomonadati</taxon>
        <taxon>Pseudomonadota</taxon>
        <taxon>Gammaproteobacteria</taxon>
        <taxon>Thiotrichales</taxon>
        <taxon>Francisellaceae</taxon>
        <taxon>Francisella</taxon>
    </lineage>
</organism>
<dbReference type="InterPro" id="IPR011664">
    <property type="entry name" value="Abi_system_AbiD/AbiF-like"/>
</dbReference>
<dbReference type="EMBL" id="VJEZ01000009">
    <property type="protein sequence ID" value="MWZ40297.1"/>
    <property type="molecule type" value="Genomic_DNA"/>
</dbReference>
<protein>
    <submittedName>
        <fullName evidence="1">Abi family protein</fullName>
    </submittedName>
</protein>
<dbReference type="AlphaFoldDB" id="A0A6I4RQ05"/>
<name>A0A6I4RQ05_FRATU</name>
<dbReference type="PIRSF" id="PIRSF034934">
    <property type="entry name" value="AbiF_AbiD"/>
    <property type="match status" value="1"/>
</dbReference>
<dbReference type="Proteomes" id="UP000469081">
    <property type="component" value="Unassembled WGS sequence"/>
</dbReference>
<dbReference type="InterPro" id="IPR017034">
    <property type="entry name" value="Abi_system_AbiD/AbiF"/>
</dbReference>
<reference evidence="1 2" key="1">
    <citation type="submission" date="2019-06" db="EMBL/GenBank/DDBJ databases">
        <title>Phylogeography and genetic diversity of Francisella tularensis subsp. holarctica in France (1947-2018).</title>
        <authorList>
            <person name="Kevin M."/>
            <person name="Madani N."/>
            <person name="Maurin M."/>
        </authorList>
    </citation>
    <scope>NUCLEOTIDE SEQUENCE [LARGE SCALE GENOMIC DNA]</scope>
    <source>
        <strain evidence="1 2">ATCC 15482</strain>
    </source>
</reference>
<accession>A0A6I4RQ05</accession>
<dbReference type="Pfam" id="PF07751">
    <property type="entry name" value="Abi_2"/>
    <property type="match status" value="1"/>
</dbReference>
<sequence length="303" mass="35830">MKIENGQLKMKKTLKGWSSYQEQLRILDSRGMQIADTAKAGKYLQNIGYYRLSGYSYVFRQSLNNGEYCFKEQTNFDNVKELYVFDKKLRILVLDAIEIIETSLRSNMSYILGEVDVQAYLNQDFFDLNNSWRKQTFIDLKNKISKNIEDSKKEDFIKHHLDNYDGIPIWVALEVCTFGNLSIMYSLLKPEYAEKIAIEYGFNTKKMFENILKSLSLIRNICSHHGRLWNRQFYSSAQIYPVIKDSSYTSNLRFYYFSIIIDYLLKQILPKTQWKQKLEKLIKNLEKETSLNRGFIKSQIGKK</sequence>
<comment type="caution">
    <text evidence="1">The sequence shown here is derived from an EMBL/GenBank/DDBJ whole genome shotgun (WGS) entry which is preliminary data.</text>
</comment>